<accession>A0AAW2XRG3</accession>
<dbReference type="SUPFAM" id="SSF53098">
    <property type="entry name" value="Ribonuclease H-like"/>
    <property type="match status" value="1"/>
</dbReference>
<reference evidence="3" key="1">
    <citation type="submission" date="2020-06" db="EMBL/GenBank/DDBJ databases">
        <authorList>
            <person name="Li T."/>
            <person name="Hu X."/>
            <person name="Zhang T."/>
            <person name="Song X."/>
            <person name="Zhang H."/>
            <person name="Dai N."/>
            <person name="Sheng W."/>
            <person name="Hou X."/>
            <person name="Wei L."/>
        </authorList>
    </citation>
    <scope>NUCLEOTIDE SEQUENCE</scope>
    <source>
        <strain evidence="3">KEN1</strain>
        <tissue evidence="3">Leaf</tissue>
    </source>
</reference>
<name>A0AAW2XRG3_9LAMI</name>
<comment type="caution">
    <text evidence="3">The sequence shown here is derived from an EMBL/GenBank/DDBJ whole genome shotgun (WGS) entry which is preliminary data.</text>
</comment>
<feature type="region of interest" description="Disordered" evidence="1">
    <location>
        <begin position="289"/>
        <end position="318"/>
    </location>
</feature>
<evidence type="ECO:0000256" key="1">
    <source>
        <dbReference type="SAM" id="MobiDB-lite"/>
    </source>
</evidence>
<evidence type="ECO:0000259" key="2">
    <source>
        <dbReference type="Pfam" id="PF04937"/>
    </source>
</evidence>
<dbReference type="Pfam" id="PF04937">
    <property type="entry name" value="DUF659"/>
    <property type="match status" value="1"/>
</dbReference>
<dbReference type="PANTHER" id="PTHR32166">
    <property type="entry name" value="OSJNBA0013A04.12 PROTEIN"/>
    <property type="match status" value="1"/>
</dbReference>
<dbReference type="EMBL" id="JACGWN010000003">
    <property type="protein sequence ID" value="KAL0456777.1"/>
    <property type="molecule type" value="Genomic_DNA"/>
</dbReference>
<evidence type="ECO:0000313" key="3">
    <source>
        <dbReference type="EMBL" id="KAL0456777.1"/>
    </source>
</evidence>
<feature type="compositionally biased region" description="Low complexity" evidence="1">
    <location>
        <begin position="292"/>
        <end position="311"/>
    </location>
</feature>
<dbReference type="PANTHER" id="PTHR32166:SF123">
    <property type="entry name" value="BED-TYPE DOMAIN-CONTAINING PROTEIN"/>
    <property type="match status" value="1"/>
</dbReference>
<dbReference type="InterPro" id="IPR012337">
    <property type="entry name" value="RNaseH-like_sf"/>
</dbReference>
<protein>
    <recommendedName>
        <fullName evidence="2">DUF659 domain-containing protein</fullName>
    </recommendedName>
</protein>
<gene>
    <name evidence="3" type="ORF">Slati_1016900</name>
</gene>
<reference evidence="3" key="2">
    <citation type="journal article" date="2024" name="Plant">
        <title>Genomic evolution and insights into agronomic trait innovations of Sesamum species.</title>
        <authorList>
            <person name="Miao H."/>
            <person name="Wang L."/>
            <person name="Qu L."/>
            <person name="Liu H."/>
            <person name="Sun Y."/>
            <person name="Le M."/>
            <person name="Wang Q."/>
            <person name="Wei S."/>
            <person name="Zheng Y."/>
            <person name="Lin W."/>
            <person name="Duan Y."/>
            <person name="Cao H."/>
            <person name="Xiong S."/>
            <person name="Wang X."/>
            <person name="Wei L."/>
            <person name="Li C."/>
            <person name="Ma Q."/>
            <person name="Ju M."/>
            <person name="Zhao R."/>
            <person name="Li G."/>
            <person name="Mu C."/>
            <person name="Tian Q."/>
            <person name="Mei H."/>
            <person name="Zhang T."/>
            <person name="Gao T."/>
            <person name="Zhang H."/>
        </authorList>
    </citation>
    <scope>NUCLEOTIDE SEQUENCE</scope>
    <source>
        <strain evidence="3">KEN1</strain>
    </source>
</reference>
<feature type="domain" description="DUF659" evidence="2">
    <location>
        <begin position="2"/>
        <end position="54"/>
    </location>
</feature>
<sequence length="318" mass="36446">MNNASNYIAAGYTIEQKYPHIVKTSCAAHCLDLILEDIDEVSLVKSTLENARKIVKFIYKYQQVLDLMRSHTDGRELKRPGERILGRAKEIVEVVEPLVKVLRMVDGDGSTISYLYAALNKAKEAIKAYYNNNIEKFMPYWKIINDRWDKNLYSDLYVAGAVLNPNLFYSKHVVVDKETKPALERIIQKMVPNADARKNLTSELLQYVGRKPNIFTEFAVNGLNDAHPTAHTKKRNRLEPKNLHNLVFVRMNLHMKKTSKNKELNDATPISLENINGFEEFDWFYYNEEEPNGNSSSTSSSSSGDSGQNQSEFHLTFD</sequence>
<dbReference type="AlphaFoldDB" id="A0AAW2XRG3"/>
<dbReference type="InterPro" id="IPR007021">
    <property type="entry name" value="DUF659"/>
</dbReference>
<organism evidence="3">
    <name type="scientific">Sesamum latifolium</name>
    <dbReference type="NCBI Taxonomy" id="2727402"/>
    <lineage>
        <taxon>Eukaryota</taxon>
        <taxon>Viridiplantae</taxon>
        <taxon>Streptophyta</taxon>
        <taxon>Embryophyta</taxon>
        <taxon>Tracheophyta</taxon>
        <taxon>Spermatophyta</taxon>
        <taxon>Magnoliopsida</taxon>
        <taxon>eudicotyledons</taxon>
        <taxon>Gunneridae</taxon>
        <taxon>Pentapetalae</taxon>
        <taxon>asterids</taxon>
        <taxon>lamiids</taxon>
        <taxon>Lamiales</taxon>
        <taxon>Pedaliaceae</taxon>
        <taxon>Sesamum</taxon>
    </lineage>
</organism>
<proteinExistence type="predicted"/>